<proteinExistence type="predicted"/>
<evidence type="ECO:0000313" key="7">
    <source>
        <dbReference type="EMBL" id="KHN70278.1"/>
    </source>
</evidence>
<dbReference type="HOGENOM" id="CLU_128308_0_0_1"/>
<protein>
    <submittedName>
        <fullName evidence="7">Homeobox domain-containing protein</fullName>
    </submittedName>
</protein>
<dbReference type="PROSITE" id="PS00027">
    <property type="entry name" value="HOMEOBOX_1"/>
    <property type="match status" value="1"/>
</dbReference>
<dbReference type="Gene3D" id="1.10.10.60">
    <property type="entry name" value="Homeodomain-like"/>
    <property type="match status" value="1"/>
</dbReference>
<dbReference type="EMBL" id="JOKQ01000002">
    <property type="protein sequence ID" value="KHN70278.1"/>
    <property type="molecule type" value="Genomic_DNA"/>
</dbReference>
<dbReference type="PROSITE" id="PS50071">
    <property type="entry name" value="HOMEOBOX_2"/>
    <property type="match status" value="1"/>
</dbReference>
<evidence type="ECO:0000256" key="3">
    <source>
        <dbReference type="ARBA" id="ARBA00023242"/>
    </source>
</evidence>
<evidence type="ECO:0000256" key="5">
    <source>
        <dbReference type="RuleBase" id="RU000682"/>
    </source>
</evidence>
<dbReference type="Pfam" id="PF00046">
    <property type="entry name" value="Homeodomain"/>
    <property type="match status" value="1"/>
</dbReference>
<keyword evidence="3 4" id="KW-0539">Nucleus</keyword>
<organism evidence="7 8">
    <name type="scientific">Ordospora colligata OC4</name>
    <dbReference type="NCBI Taxonomy" id="1354746"/>
    <lineage>
        <taxon>Eukaryota</taxon>
        <taxon>Fungi</taxon>
        <taxon>Fungi incertae sedis</taxon>
        <taxon>Microsporidia</taxon>
        <taxon>Ordosporidae</taxon>
        <taxon>Ordospora</taxon>
    </lineage>
</organism>
<comment type="subcellular location">
    <subcellularLocation>
        <location evidence="4 5">Nucleus</location>
    </subcellularLocation>
</comment>
<comment type="caution">
    <text evidence="7">The sequence shown here is derived from an EMBL/GenBank/DDBJ whole genome shotgun (WGS) entry which is preliminary data.</text>
</comment>
<dbReference type="SUPFAM" id="SSF46689">
    <property type="entry name" value="Homeodomain-like"/>
    <property type="match status" value="1"/>
</dbReference>
<dbReference type="OrthoDB" id="6159439at2759"/>
<evidence type="ECO:0000313" key="8">
    <source>
        <dbReference type="Proteomes" id="UP000031056"/>
    </source>
</evidence>
<dbReference type="InParanoid" id="A0A0B2ULU4"/>
<reference evidence="7 8" key="1">
    <citation type="journal article" date="2014" name="MBio">
        <title>The Ordospora colligata genome; evolution of extreme reduction in microsporidia and host-to-parasite horizontal gene transfer.</title>
        <authorList>
            <person name="Pombert J.-F."/>
            <person name="Haag K.L."/>
            <person name="Beidas S."/>
            <person name="Ebert D."/>
            <person name="Keeling P.J."/>
        </authorList>
    </citation>
    <scope>NUCLEOTIDE SEQUENCE [LARGE SCALE GENOMIC DNA]</scope>
    <source>
        <strain evidence="7 8">OC4</strain>
    </source>
</reference>
<dbReference type="GO" id="GO:0000981">
    <property type="term" value="F:DNA-binding transcription factor activity, RNA polymerase II-specific"/>
    <property type="evidence" value="ECO:0007669"/>
    <property type="project" value="InterPro"/>
</dbReference>
<keyword evidence="8" id="KW-1185">Reference proteome</keyword>
<evidence type="ECO:0000256" key="1">
    <source>
        <dbReference type="ARBA" id="ARBA00023125"/>
    </source>
</evidence>
<dbReference type="SMART" id="SM00389">
    <property type="entry name" value="HOX"/>
    <property type="match status" value="1"/>
</dbReference>
<keyword evidence="2 4" id="KW-0371">Homeobox</keyword>
<name>A0A0B2ULU4_9MICR</name>
<dbReference type="InterPro" id="IPR001356">
    <property type="entry name" value="HD"/>
</dbReference>
<gene>
    <name evidence="7" type="ORF">M896_021160</name>
</gene>
<dbReference type="GeneID" id="26261211"/>
<dbReference type="InterPro" id="IPR009057">
    <property type="entry name" value="Homeodomain-like_sf"/>
</dbReference>
<dbReference type="AlphaFoldDB" id="A0A0B2ULU4"/>
<dbReference type="CDD" id="cd00086">
    <property type="entry name" value="homeodomain"/>
    <property type="match status" value="1"/>
</dbReference>
<dbReference type="GO" id="GO:0003677">
    <property type="term" value="F:DNA binding"/>
    <property type="evidence" value="ECO:0007669"/>
    <property type="project" value="UniProtKB-UniRule"/>
</dbReference>
<evidence type="ECO:0000256" key="4">
    <source>
        <dbReference type="PROSITE-ProRule" id="PRU00108"/>
    </source>
</evidence>
<dbReference type="Proteomes" id="UP000031056">
    <property type="component" value="Unassembled WGS sequence"/>
</dbReference>
<dbReference type="VEuPathDB" id="MicrosporidiaDB:M896_021160"/>
<dbReference type="GO" id="GO:0005634">
    <property type="term" value="C:nucleus"/>
    <property type="evidence" value="ECO:0007669"/>
    <property type="project" value="UniProtKB-SubCell"/>
</dbReference>
<dbReference type="InterPro" id="IPR017970">
    <property type="entry name" value="Homeobox_CS"/>
</dbReference>
<dbReference type="STRING" id="1354746.A0A0B2ULU4"/>
<sequence>MIDGGRRLQCRELEAALGLMKLNWMHKIQVSEQQPRKTRLQTCILNSVFRMSRFPSPKSVFDIALLINVHPKSVQKWFQNARQLSKRKSLIANDAGGQDVNIKHRAFDITIDVLVEIVQTETEKRRCI</sequence>
<evidence type="ECO:0000256" key="2">
    <source>
        <dbReference type="ARBA" id="ARBA00023155"/>
    </source>
</evidence>
<dbReference type="RefSeq" id="XP_014564320.1">
    <property type="nucleotide sequence ID" value="XM_014708834.1"/>
</dbReference>
<evidence type="ECO:0000259" key="6">
    <source>
        <dbReference type="PROSITE" id="PS50071"/>
    </source>
</evidence>
<accession>A0A0B2ULU4</accession>
<feature type="domain" description="Homeobox" evidence="6">
    <location>
        <begin position="38"/>
        <end position="88"/>
    </location>
</feature>
<keyword evidence="1 4" id="KW-0238">DNA-binding</keyword>
<feature type="DNA-binding region" description="Homeobox" evidence="4">
    <location>
        <begin position="40"/>
        <end position="89"/>
    </location>
</feature>